<feature type="domain" description="ArsA/GET3 Anion-transporting ATPase-like" evidence="2">
    <location>
        <begin position="10"/>
        <end position="318"/>
    </location>
</feature>
<dbReference type="Gene3D" id="3.40.50.300">
    <property type="entry name" value="P-loop containing nucleotide triphosphate hydrolases"/>
    <property type="match status" value="1"/>
</dbReference>
<dbReference type="NCBIfam" id="TIGR00345">
    <property type="entry name" value="GET3_arsA_TRC40"/>
    <property type="match status" value="1"/>
</dbReference>
<dbReference type="AlphaFoldDB" id="A0A5M8QK29"/>
<reference evidence="3 4" key="1">
    <citation type="submission" date="2019-08" db="EMBL/GenBank/DDBJ databases">
        <title>Agrococcus lahaulensis sp. nov., isolated from a cold desert of the Indian Himalayas.</title>
        <authorList>
            <person name="Qu J.H."/>
        </authorList>
    </citation>
    <scope>NUCLEOTIDE SEQUENCE [LARGE SCALE GENOMIC DNA]</scope>
    <source>
        <strain evidence="3 4">NS18</strain>
    </source>
</reference>
<dbReference type="CDD" id="cd02035">
    <property type="entry name" value="ArsA"/>
    <property type="match status" value="1"/>
</dbReference>
<name>A0A5M8QK29_9MICO</name>
<accession>A0A5M8QK29</accession>
<dbReference type="Proteomes" id="UP000323221">
    <property type="component" value="Unassembled WGS sequence"/>
</dbReference>
<comment type="caution">
    <text evidence="3">The sequence shown here is derived from an EMBL/GenBank/DDBJ whole genome shotgun (WGS) entry which is preliminary data.</text>
</comment>
<dbReference type="GO" id="GO:0005524">
    <property type="term" value="F:ATP binding"/>
    <property type="evidence" value="ECO:0007669"/>
    <property type="project" value="InterPro"/>
</dbReference>
<dbReference type="PANTHER" id="PTHR10803:SF3">
    <property type="entry name" value="ATPASE GET3"/>
    <property type="match status" value="1"/>
</dbReference>
<keyword evidence="4" id="KW-1185">Reference proteome</keyword>
<dbReference type="InterPro" id="IPR016300">
    <property type="entry name" value="ATPase_ArsA/GET3"/>
</dbReference>
<dbReference type="EMBL" id="VOIR01000011">
    <property type="protein sequence ID" value="KAA6436455.1"/>
    <property type="molecule type" value="Genomic_DNA"/>
</dbReference>
<dbReference type="RefSeq" id="WP_146355228.1">
    <property type="nucleotide sequence ID" value="NZ_VOIR01000011.1"/>
</dbReference>
<comment type="similarity">
    <text evidence="1">Belongs to the arsA ATPase family.</text>
</comment>
<sequence>MLLAIARSRRILFVGGKGGVGKTSVSAALAVARARDGGRVLLVSTDPAHNLGHIWDRELSDEPVRVLTTDDGWVDALEIDPQSTIDRHFAAVGATMRRLLPERLHASAQQHLDQARSAPGSHESAVLERVAELVSSSQETHDLVIFDTAPSGHTLRLLALPEQLGSWTATLLASRDRSDRFAAAAQGIVGVKDEEPTADAELRRTLVARRDRFAHMRSVVTDATQTSFVVVTVAERLPVAESVDVVEQLAALGIDPAAIIVNRRSPADEGALLAARREQEEQQLARLRSALAGLPLVEVPLLPGDLAGADALRILADHVAPPSA</sequence>
<gene>
    <name evidence="3" type="ORF">FQ330_03375</name>
</gene>
<evidence type="ECO:0000313" key="3">
    <source>
        <dbReference type="EMBL" id="KAA6436455.1"/>
    </source>
</evidence>
<dbReference type="Pfam" id="PF02374">
    <property type="entry name" value="ArsA_ATPase"/>
    <property type="match status" value="1"/>
</dbReference>
<evidence type="ECO:0000256" key="1">
    <source>
        <dbReference type="ARBA" id="ARBA00011040"/>
    </source>
</evidence>
<evidence type="ECO:0000313" key="4">
    <source>
        <dbReference type="Proteomes" id="UP000323221"/>
    </source>
</evidence>
<dbReference type="InterPro" id="IPR025723">
    <property type="entry name" value="ArsA/GET3_ATPase-like"/>
</dbReference>
<proteinExistence type="inferred from homology"/>
<dbReference type="OrthoDB" id="9780677at2"/>
<evidence type="ECO:0000259" key="2">
    <source>
        <dbReference type="Pfam" id="PF02374"/>
    </source>
</evidence>
<organism evidence="3 4">
    <name type="scientific">Agrococcus sediminis</name>
    <dbReference type="NCBI Taxonomy" id="2599924"/>
    <lineage>
        <taxon>Bacteria</taxon>
        <taxon>Bacillati</taxon>
        <taxon>Actinomycetota</taxon>
        <taxon>Actinomycetes</taxon>
        <taxon>Micrococcales</taxon>
        <taxon>Microbacteriaceae</taxon>
        <taxon>Agrococcus</taxon>
    </lineage>
</organism>
<dbReference type="GO" id="GO:0016887">
    <property type="term" value="F:ATP hydrolysis activity"/>
    <property type="evidence" value="ECO:0007669"/>
    <property type="project" value="InterPro"/>
</dbReference>
<dbReference type="InterPro" id="IPR027417">
    <property type="entry name" value="P-loop_NTPase"/>
</dbReference>
<dbReference type="PANTHER" id="PTHR10803">
    <property type="entry name" value="ARSENICAL PUMP-DRIVING ATPASE ARSENITE-TRANSLOCATING ATPASE"/>
    <property type="match status" value="1"/>
</dbReference>
<dbReference type="SUPFAM" id="SSF52540">
    <property type="entry name" value="P-loop containing nucleoside triphosphate hydrolases"/>
    <property type="match status" value="1"/>
</dbReference>
<protein>
    <submittedName>
        <fullName evidence="3">ArsA family ATPase</fullName>
    </submittedName>
</protein>